<dbReference type="GO" id="GO:0005524">
    <property type="term" value="F:ATP binding"/>
    <property type="evidence" value="ECO:0007669"/>
    <property type="project" value="UniProtKB-UniRule"/>
</dbReference>
<keyword evidence="6 13" id="KW-0269">Exonuclease</keyword>
<dbReference type="HAMAP" id="MF_01451">
    <property type="entry name" value="AddA"/>
    <property type="match status" value="1"/>
</dbReference>
<comment type="similarity">
    <text evidence="13">Belongs to the helicase family. AddA subfamily.</text>
</comment>
<feature type="binding site" evidence="14">
    <location>
        <begin position="25"/>
        <end position="32"/>
    </location>
    <ligand>
        <name>ATP</name>
        <dbReference type="ChEBI" id="CHEBI:30616"/>
    </ligand>
</feature>
<dbReference type="STRING" id="396268.IV45_GL001041"/>
<comment type="function">
    <text evidence="13">The heterodimer acts as both an ATP-dependent DNA helicase and an ATP-dependent, dual-direction single-stranded exonuclease. Recognizes the chi site generating a DNA molecule suitable for the initiation of homologous recombination. The AddA nuclease domain is required for chi fragment generation; this subunit has the helicase and 3' -&gt; 5' nuclease activities.</text>
</comment>
<dbReference type="InterPro" id="IPR027417">
    <property type="entry name" value="P-loop_NTPase"/>
</dbReference>
<dbReference type="GO" id="GO:0043138">
    <property type="term" value="F:3'-5' DNA helicase activity"/>
    <property type="evidence" value="ECO:0007669"/>
    <property type="project" value="UniProtKB-UniRule"/>
</dbReference>
<dbReference type="SUPFAM" id="SSF52540">
    <property type="entry name" value="P-loop containing nucleoside triphosphate hydrolases"/>
    <property type="match status" value="1"/>
</dbReference>
<evidence type="ECO:0000259" key="16">
    <source>
        <dbReference type="PROSITE" id="PS51217"/>
    </source>
</evidence>
<keyword evidence="9 13" id="KW-0234">DNA repair</keyword>
<dbReference type="GO" id="GO:0008408">
    <property type="term" value="F:3'-5' exonuclease activity"/>
    <property type="evidence" value="ECO:0007669"/>
    <property type="project" value="UniProtKB-UniRule"/>
</dbReference>
<dbReference type="InterPro" id="IPR011335">
    <property type="entry name" value="Restrct_endonuc-II-like"/>
</dbReference>
<comment type="caution">
    <text evidence="17">The sequence shown here is derived from an EMBL/GenBank/DDBJ whole genome shotgun (WGS) entry which is preliminary data.</text>
</comment>
<evidence type="ECO:0000259" key="15">
    <source>
        <dbReference type="PROSITE" id="PS51198"/>
    </source>
</evidence>
<dbReference type="Proteomes" id="UP000050934">
    <property type="component" value="Unassembled WGS sequence"/>
</dbReference>
<comment type="catalytic activity">
    <reaction evidence="12 13">
        <text>ATP + H2O = ADP + phosphate + H(+)</text>
        <dbReference type="Rhea" id="RHEA:13065"/>
        <dbReference type="ChEBI" id="CHEBI:15377"/>
        <dbReference type="ChEBI" id="CHEBI:15378"/>
        <dbReference type="ChEBI" id="CHEBI:30616"/>
        <dbReference type="ChEBI" id="CHEBI:43474"/>
        <dbReference type="ChEBI" id="CHEBI:456216"/>
        <dbReference type="EC" id="5.6.2.4"/>
    </reaction>
</comment>
<dbReference type="InterPro" id="IPR000212">
    <property type="entry name" value="DNA_helicase_UvrD/REP"/>
</dbReference>
<proteinExistence type="inferred from homology"/>
<dbReference type="GO" id="GO:0016887">
    <property type="term" value="F:ATP hydrolysis activity"/>
    <property type="evidence" value="ECO:0007669"/>
    <property type="project" value="RHEA"/>
</dbReference>
<evidence type="ECO:0000256" key="14">
    <source>
        <dbReference type="PROSITE-ProRule" id="PRU00560"/>
    </source>
</evidence>
<evidence type="ECO:0000256" key="8">
    <source>
        <dbReference type="ARBA" id="ARBA00023125"/>
    </source>
</evidence>
<dbReference type="GO" id="GO:0000724">
    <property type="term" value="P:double-strand break repair via homologous recombination"/>
    <property type="evidence" value="ECO:0007669"/>
    <property type="project" value="UniProtKB-UniRule"/>
</dbReference>
<feature type="domain" description="UvrD-like helicase C-terminal" evidence="16">
    <location>
        <begin position="509"/>
        <end position="809"/>
    </location>
</feature>
<dbReference type="PROSITE" id="PS51217">
    <property type="entry name" value="UVRD_HELICASE_CTER"/>
    <property type="match status" value="1"/>
</dbReference>
<dbReference type="Pfam" id="PF00580">
    <property type="entry name" value="UvrD-helicase"/>
    <property type="match status" value="1"/>
</dbReference>
<protein>
    <recommendedName>
        <fullName evidence="13">ATP-dependent helicase/nuclease subunit A</fullName>
        <ecNumber evidence="13">3.1.-.-</ecNumber>
        <ecNumber evidence="13">5.6.2.4</ecNumber>
    </recommendedName>
    <alternativeName>
        <fullName evidence="13">ATP-dependent helicase/nuclease AddA</fullName>
    </alternativeName>
    <alternativeName>
        <fullName evidence="13">DNA 3'-5' helicase AddA</fullName>
    </alternativeName>
</protein>
<organism evidence="17 18">
    <name type="scientific">Limosilactobacillus secaliphilus</name>
    <dbReference type="NCBI Taxonomy" id="396268"/>
    <lineage>
        <taxon>Bacteria</taxon>
        <taxon>Bacillati</taxon>
        <taxon>Bacillota</taxon>
        <taxon>Bacilli</taxon>
        <taxon>Lactobacillales</taxon>
        <taxon>Lactobacillaceae</taxon>
        <taxon>Limosilactobacillus</taxon>
    </lineage>
</organism>
<dbReference type="InterPro" id="IPR011604">
    <property type="entry name" value="PDDEXK-like_dom_sf"/>
</dbReference>
<evidence type="ECO:0000256" key="7">
    <source>
        <dbReference type="ARBA" id="ARBA00022840"/>
    </source>
</evidence>
<dbReference type="InterPro" id="IPR014017">
    <property type="entry name" value="DNA_helicase_UvrD-like_C"/>
</dbReference>
<evidence type="ECO:0000256" key="9">
    <source>
        <dbReference type="ARBA" id="ARBA00023204"/>
    </source>
</evidence>
<evidence type="ECO:0000256" key="3">
    <source>
        <dbReference type="ARBA" id="ARBA00022763"/>
    </source>
</evidence>
<dbReference type="Gene3D" id="3.90.320.10">
    <property type="match status" value="1"/>
</dbReference>
<dbReference type="CDD" id="cd17932">
    <property type="entry name" value="DEXQc_UvrD"/>
    <property type="match status" value="1"/>
</dbReference>
<comment type="subunit">
    <text evidence="13">Heterodimer of AddA and AddB/RexB.</text>
</comment>
<feature type="domain" description="UvrD-like helicase ATP-binding" evidence="15">
    <location>
        <begin position="4"/>
        <end position="471"/>
    </location>
</feature>
<dbReference type="OrthoDB" id="9810135at2"/>
<accession>A0A0R2I1G0</accession>
<evidence type="ECO:0000313" key="17">
    <source>
        <dbReference type="EMBL" id="KRN58590.1"/>
    </source>
</evidence>
<dbReference type="EMBL" id="JQBW01000010">
    <property type="protein sequence ID" value="KRN58590.1"/>
    <property type="molecule type" value="Genomic_DNA"/>
</dbReference>
<dbReference type="Gene3D" id="3.40.50.300">
    <property type="entry name" value="P-loop containing nucleotide triphosphate hydrolases"/>
    <property type="match status" value="4"/>
</dbReference>
<keyword evidence="5 13" id="KW-0347">Helicase</keyword>
<dbReference type="NCBIfam" id="TIGR02785">
    <property type="entry name" value="addA_Gpos"/>
    <property type="match status" value="1"/>
</dbReference>
<dbReference type="EC" id="3.1.-.-" evidence="13"/>
<evidence type="ECO:0000256" key="5">
    <source>
        <dbReference type="ARBA" id="ARBA00022806"/>
    </source>
</evidence>
<dbReference type="GO" id="GO:0005829">
    <property type="term" value="C:cytosol"/>
    <property type="evidence" value="ECO:0007669"/>
    <property type="project" value="TreeGrafter"/>
</dbReference>
<gene>
    <name evidence="13" type="primary">addA</name>
    <name evidence="17" type="ORF">IV45_GL001041</name>
</gene>
<keyword evidence="10 13" id="KW-0413">Isomerase</keyword>
<dbReference type="GO" id="GO:0033202">
    <property type="term" value="C:DNA helicase complex"/>
    <property type="evidence" value="ECO:0007669"/>
    <property type="project" value="TreeGrafter"/>
</dbReference>
<dbReference type="AlphaFoldDB" id="A0A0R2I1G0"/>
<dbReference type="EC" id="5.6.2.4" evidence="13"/>
<evidence type="ECO:0000256" key="12">
    <source>
        <dbReference type="ARBA" id="ARBA00048988"/>
    </source>
</evidence>
<keyword evidence="7 13" id="KW-0067">ATP-binding</keyword>
<evidence type="ECO:0000256" key="4">
    <source>
        <dbReference type="ARBA" id="ARBA00022801"/>
    </source>
</evidence>
<evidence type="ECO:0000256" key="1">
    <source>
        <dbReference type="ARBA" id="ARBA00022722"/>
    </source>
</evidence>
<dbReference type="SUPFAM" id="SSF52980">
    <property type="entry name" value="Restriction endonuclease-like"/>
    <property type="match status" value="1"/>
</dbReference>
<keyword evidence="4 13" id="KW-0378">Hydrolase</keyword>
<evidence type="ECO:0000256" key="13">
    <source>
        <dbReference type="HAMAP-Rule" id="MF_01451"/>
    </source>
</evidence>
<comment type="catalytic activity">
    <reaction evidence="11 13">
        <text>Couples ATP hydrolysis with the unwinding of duplex DNA by translocating in the 3'-5' direction.</text>
        <dbReference type="EC" id="5.6.2.4"/>
    </reaction>
</comment>
<sequence>MNDKDLTTSQKSAVNDRNKDILVSASAGSGKTAVLVERVIRLLKENKDLNIDSMLLVTFTKEAAKNMRERIRQRLLKSDDAHLKRQVNRVAIANISTIHAFCEQLIKRYYYVIGLDPQYRLLTDDTEQHLIKEQVFKDLQEYYFGQESEQQAFIRLSQNFVNAKSNVGEGLADVVEKLYNEANAQPNPEAWLHSLEDNYELPKEGDWKQSMFYQRHLQSILKRRLKQDLEDCQANAEKVDMFENDKLTKIINADQTAVDEMYQALSDSNVSWDQLRSLIDKSAFASLKGIRIKVEKDEYQLCKARRDAVKKDIDSIHNSYFMYGNEQLSTVTKAAKSMVQELVKVTIRYRQDYQKAKLSRHLLDFSDLEHYAYQILTDQTEAGVAVRKQLQQHFKEILVDEYQDTNRLQDELLGQLHDSHSNHMFMVGDVKQSIYRFRQADPTLFLEKGQRFAGEDAGNETISLADNFRSMKGVVDFTNLIFKQLMDKEVGRMDYDDQAQLKYGAKWYNQADQPATEVMIYDANADEDDQDKKQQSAYVQRPEGADKLSGEIWMVGMRIRQMLDNGEKIYDSATKEMRPIKPSDIVLLERNKEANTKIISQFERLNIPVMVHDSKNFFKATEIRTIVSLLKIIDNPMQDIPLAAVLRSPIVGLNEPEMAFLRVHDRYNNFYHAVSRFVNIKKILPLKDSEADKVDQITLFNKLFKFMNDLHRYQRIAQQEGLVELIWQIYQTTGFLDYVGIMQGGAQRQANLHALYERAQAYENSSFKGLYQFVHFIDWMQKQNEDLGEAPVQLADDAVNVMTIHGSKGLEFPIVFLINSNKGFNNQDVIGSLIVDPNQGIGLNYIGNSSLIDADDSDQLALPTKYDLPQRTIIADSLKRDNRAEEMRLLYVALTRAKQKLIITGSVNENNKMGNLEQKWKTWEKALQSDSLVLGAEYRLSAKSMLDWIGACLVRTPNFDPQVLGQKFDQDARYSGDFVDADFNVQLYNADKVDKALAALDKQRGQQKMAATDDKVLARKDRDFLSKVINLDYQHKAAVETTPYQSVSAIKGLFVNQDPDDQSMGTLTYKNGQPKTSGRYSDTDFGQPQFMDTESKLSPTEIGTATHLVFQKINVGNGKVDLATVKDTIDDLLSQGLIANEKIADAINAEGVATFYQTKLGQQILKHPDNLYREQPFSMLKDGQDLFSGLKEDDGPILIHGIIDGYLVGEKGITLFDYKTDRLKPGDKTRLAKLVNEYAGQIELYTEALNSQNQIPVTKRYLYFVQTGDLHAL</sequence>
<evidence type="ECO:0000256" key="6">
    <source>
        <dbReference type="ARBA" id="ARBA00022839"/>
    </source>
</evidence>
<reference evidence="17 18" key="1">
    <citation type="journal article" date="2015" name="Genome Announc.">
        <title>Expanding the biotechnology potential of lactobacilli through comparative genomics of 213 strains and associated genera.</title>
        <authorList>
            <person name="Sun Z."/>
            <person name="Harris H.M."/>
            <person name="McCann A."/>
            <person name="Guo C."/>
            <person name="Argimon S."/>
            <person name="Zhang W."/>
            <person name="Yang X."/>
            <person name="Jeffery I.B."/>
            <person name="Cooney J.C."/>
            <person name="Kagawa T.F."/>
            <person name="Liu W."/>
            <person name="Song Y."/>
            <person name="Salvetti E."/>
            <person name="Wrobel A."/>
            <person name="Rasinkangas P."/>
            <person name="Parkhill J."/>
            <person name="Rea M.C."/>
            <person name="O'Sullivan O."/>
            <person name="Ritari J."/>
            <person name="Douillard F.P."/>
            <person name="Paul Ross R."/>
            <person name="Yang R."/>
            <person name="Briner A.E."/>
            <person name="Felis G.E."/>
            <person name="de Vos W.M."/>
            <person name="Barrangou R."/>
            <person name="Klaenhammer T.R."/>
            <person name="Caufield P.W."/>
            <person name="Cui Y."/>
            <person name="Zhang H."/>
            <person name="O'Toole P.W."/>
        </authorList>
    </citation>
    <scope>NUCLEOTIDE SEQUENCE [LARGE SCALE GENOMIC DNA]</scope>
    <source>
        <strain evidence="17 18">DSM 17896</strain>
    </source>
</reference>
<name>A0A0R2I1G0_9LACO</name>
<dbReference type="GO" id="GO:0003690">
    <property type="term" value="F:double-stranded DNA binding"/>
    <property type="evidence" value="ECO:0007669"/>
    <property type="project" value="UniProtKB-UniRule"/>
</dbReference>
<dbReference type="PROSITE" id="PS51198">
    <property type="entry name" value="UVRD_HELICASE_ATP_BIND"/>
    <property type="match status" value="1"/>
</dbReference>
<evidence type="ECO:0000313" key="18">
    <source>
        <dbReference type="Proteomes" id="UP000050934"/>
    </source>
</evidence>
<evidence type="ECO:0000256" key="2">
    <source>
        <dbReference type="ARBA" id="ARBA00022741"/>
    </source>
</evidence>
<evidence type="ECO:0000256" key="11">
    <source>
        <dbReference type="ARBA" id="ARBA00034617"/>
    </source>
</evidence>
<dbReference type="RefSeq" id="WP_057742192.1">
    <property type="nucleotide sequence ID" value="NZ_JQBW01000010.1"/>
</dbReference>
<dbReference type="InterPro" id="IPR014152">
    <property type="entry name" value="AddA"/>
</dbReference>
<keyword evidence="1 13" id="KW-0540">Nuclease</keyword>
<keyword evidence="8 13" id="KW-0238">DNA-binding</keyword>
<keyword evidence="2 13" id="KW-0547">Nucleotide-binding</keyword>
<evidence type="ECO:0000256" key="10">
    <source>
        <dbReference type="ARBA" id="ARBA00023235"/>
    </source>
</evidence>
<comment type="cofactor">
    <cofactor evidence="13">
        <name>Mg(2+)</name>
        <dbReference type="ChEBI" id="CHEBI:18420"/>
    </cofactor>
</comment>
<dbReference type="Pfam" id="PF13361">
    <property type="entry name" value="UvrD_C"/>
    <property type="match status" value="1"/>
</dbReference>
<dbReference type="PANTHER" id="PTHR11070:SF48">
    <property type="entry name" value="ATP-DEPENDENT HELICASE_NUCLEASE SUBUNIT A"/>
    <property type="match status" value="1"/>
</dbReference>
<dbReference type="PATRIC" id="fig|396268.3.peg.1053"/>
<keyword evidence="18" id="KW-1185">Reference proteome</keyword>
<dbReference type="PANTHER" id="PTHR11070">
    <property type="entry name" value="UVRD / RECB / PCRA DNA HELICASE FAMILY MEMBER"/>
    <property type="match status" value="1"/>
</dbReference>
<keyword evidence="3 13" id="KW-0227">DNA damage</keyword>
<dbReference type="InterPro" id="IPR014016">
    <property type="entry name" value="UvrD-like_ATP-bd"/>
</dbReference>